<feature type="disulfide bond" evidence="7">
    <location>
        <begin position="68"/>
        <end position="153"/>
    </location>
</feature>
<gene>
    <name evidence="8" type="ORF">TTEB3V08_LOCUS6706</name>
</gene>
<dbReference type="PANTHER" id="PTHR11195">
    <property type="entry name" value="DESTABILASE-RELATED"/>
    <property type="match status" value="1"/>
</dbReference>
<dbReference type="AlphaFoldDB" id="A0A7R9II06"/>
<dbReference type="GO" id="GO:0003796">
    <property type="term" value="F:lysozyme activity"/>
    <property type="evidence" value="ECO:0007669"/>
    <property type="project" value="UniProtKB-EC"/>
</dbReference>
<evidence type="ECO:0000256" key="3">
    <source>
        <dbReference type="ARBA" id="ARBA00022529"/>
    </source>
</evidence>
<name>A0A7R9II06_9NEOP</name>
<comment type="catalytic activity">
    <reaction evidence="1">
        <text>Hydrolysis of (1-&gt;4)-beta-linkages between N-acetylmuramic acid and N-acetyl-D-glucosamine residues in a peptidoglycan and between N-acetyl-D-glucosamine residues in chitodextrins.</text>
        <dbReference type="EC" id="3.2.1.17"/>
    </reaction>
</comment>
<organism evidence="8">
    <name type="scientific">Timema tahoe</name>
    <dbReference type="NCBI Taxonomy" id="61484"/>
    <lineage>
        <taxon>Eukaryota</taxon>
        <taxon>Metazoa</taxon>
        <taxon>Ecdysozoa</taxon>
        <taxon>Arthropoda</taxon>
        <taxon>Hexapoda</taxon>
        <taxon>Insecta</taxon>
        <taxon>Pterygota</taxon>
        <taxon>Neoptera</taxon>
        <taxon>Polyneoptera</taxon>
        <taxon>Phasmatodea</taxon>
        <taxon>Timematodea</taxon>
        <taxon>Timematoidea</taxon>
        <taxon>Timematidae</taxon>
        <taxon>Timema</taxon>
    </lineage>
</organism>
<accession>A0A7R9II06</accession>
<feature type="disulfide bond" evidence="7">
    <location>
        <begin position="123"/>
        <end position="129"/>
    </location>
</feature>
<dbReference type="PROSITE" id="PS00018">
    <property type="entry name" value="EF_HAND_1"/>
    <property type="match status" value="1"/>
</dbReference>
<evidence type="ECO:0000256" key="2">
    <source>
        <dbReference type="ARBA" id="ARBA00012732"/>
    </source>
</evidence>
<dbReference type="PANTHER" id="PTHR11195:SF22">
    <property type="entry name" value="LYSOZYME"/>
    <property type="match status" value="1"/>
</dbReference>
<sequence>MDKRKTVAANLSTFAPWALARNSHFTSFLRISHGLFKVSTAAVRHARLKPRLGQSGDVLAEVLVEEICLACICEGVSGCDLSEGCGPEGDCGMFKITREQWEDAGSAVVTGDNKTTPNAFQHCVLDPFCSSKTVESYVKMYAQDCNRDGKIDCNDFYALHFLGAGCKGDVDQEDAEDAARFRKCLATLE</sequence>
<dbReference type="GO" id="GO:0031640">
    <property type="term" value="P:killing of cells of another organism"/>
    <property type="evidence" value="ECO:0007669"/>
    <property type="project" value="UniProtKB-KW"/>
</dbReference>
<dbReference type="EC" id="3.2.1.17" evidence="2"/>
<evidence type="ECO:0000313" key="8">
    <source>
        <dbReference type="EMBL" id="CAD7458733.1"/>
    </source>
</evidence>
<evidence type="ECO:0000256" key="7">
    <source>
        <dbReference type="PIRSR" id="PIRSR608597-3"/>
    </source>
</evidence>
<evidence type="ECO:0000256" key="6">
    <source>
        <dbReference type="ARBA" id="ARBA00023295"/>
    </source>
</evidence>
<evidence type="ECO:0000256" key="1">
    <source>
        <dbReference type="ARBA" id="ARBA00000632"/>
    </source>
</evidence>
<proteinExistence type="predicted"/>
<dbReference type="EMBL" id="OE002441">
    <property type="protein sequence ID" value="CAD7458733.1"/>
    <property type="molecule type" value="Genomic_DNA"/>
</dbReference>
<protein>
    <recommendedName>
        <fullName evidence="2">lysozyme</fullName>
        <ecNumber evidence="2">3.2.1.17</ecNumber>
    </recommendedName>
</protein>
<keyword evidence="3" id="KW-0929">Antimicrobial</keyword>
<dbReference type="GO" id="GO:0042742">
    <property type="term" value="P:defense response to bacterium"/>
    <property type="evidence" value="ECO:0007669"/>
    <property type="project" value="UniProtKB-KW"/>
</dbReference>
<keyword evidence="4" id="KW-0081">Bacteriolytic enzyme</keyword>
<keyword evidence="6" id="KW-0326">Glycosidase</keyword>
<dbReference type="CDD" id="cd16890">
    <property type="entry name" value="lyz_i"/>
    <property type="match status" value="1"/>
</dbReference>
<evidence type="ECO:0000256" key="4">
    <source>
        <dbReference type="ARBA" id="ARBA00022638"/>
    </source>
</evidence>
<dbReference type="PROSITE" id="PS51909">
    <property type="entry name" value="LYSOZYME_I"/>
    <property type="match status" value="1"/>
</dbReference>
<dbReference type="InterPro" id="IPR008597">
    <property type="entry name" value="Invert_lysozyme"/>
</dbReference>
<reference evidence="8" key="1">
    <citation type="submission" date="2020-11" db="EMBL/GenBank/DDBJ databases">
        <authorList>
            <person name="Tran Van P."/>
        </authorList>
    </citation>
    <scope>NUCLEOTIDE SEQUENCE</scope>
</reference>
<evidence type="ECO:0000256" key="5">
    <source>
        <dbReference type="ARBA" id="ARBA00022801"/>
    </source>
</evidence>
<feature type="disulfide bond" evidence="7">
    <location>
        <begin position="73"/>
        <end position="79"/>
    </location>
</feature>
<keyword evidence="7" id="KW-1015">Disulfide bond</keyword>
<dbReference type="InterPro" id="IPR018247">
    <property type="entry name" value="EF_Hand_1_Ca_BS"/>
</dbReference>
<dbReference type="Gene3D" id="1.10.530.10">
    <property type="match status" value="1"/>
</dbReference>
<dbReference type="Pfam" id="PF05497">
    <property type="entry name" value="Destabilase"/>
    <property type="match status" value="1"/>
</dbReference>
<keyword evidence="5" id="KW-0378">Hydrolase</keyword>
<feature type="disulfide bond" evidence="7">
    <location>
        <begin position="85"/>
        <end position="91"/>
    </location>
</feature>